<name>A0A4P6MZQ4_9MICO</name>
<dbReference type="RefSeq" id="WP_130630707.1">
    <property type="nucleotide sequence ID" value="NZ_CP036164.1"/>
</dbReference>
<keyword evidence="3" id="KW-1185">Reference proteome</keyword>
<evidence type="ECO:0000313" key="3">
    <source>
        <dbReference type="Proteomes" id="UP000290408"/>
    </source>
</evidence>
<comment type="similarity">
    <text evidence="1">Belongs to the LOR family.</text>
</comment>
<dbReference type="KEGG" id="jli:EXU32_15435"/>
<dbReference type="OrthoDB" id="4412702at2"/>
<dbReference type="InterPro" id="IPR007612">
    <property type="entry name" value="LOR"/>
</dbReference>
<dbReference type="Proteomes" id="UP000290408">
    <property type="component" value="Chromosome"/>
</dbReference>
<evidence type="ECO:0000313" key="2">
    <source>
        <dbReference type="EMBL" id="QBF47520.1"/>
    </source>
</evidence>
<dbReference type="InterPro" id="IPR025659">
    <property type="entry name" value="Tubby-like_C"/>
</dbReference>
<proteinExistence type="inferred from homology"/>
<protein>
    <recommendedName>
        <fullName evidence="4">Scramblase</fullName>
    </recommendedName>
</protein>
<evidence type="ECO:0000256" key="1">
    <source>
        <dbReference type="ARBA" id="ARBA00005437"/>
    </source>
</evidence>
<dbReference type="SUPFAM" id="SSF54518">
    <property type="entry name" value="Tubby C-terminal domain-like"/>
    <property type="match status" value="1"/>
</dbReference>
<evidence type="ECO:0008006" key="4">
    <source>
        <dbReference type="Google" id="ProtNLM"/>
    </source>
</evidence>
<dbReference type="STRING" id="1216970.GCA_001570985_00654"/>
<accession>A0A4P6MZQ4</accession>
<gene>
    <name evidence="2" type="ORF">EXU32_15435</name>
</gene>
<dbReference type="Pfam" id="PF04525">
    <property type="entry name" value="LOR"/>
    <property type="match status" value="1"/>
</dbReference>
<reference evidence="2 3" key="1">
    <citation type="submission" date="2019-02" db="EMBL/GenBank/DDBJ databases">
        <title>Genomic data mining of an Antarctic deep-sea actinobacterium, Janibacterlimosus P3-3-X1.</title>
        <authorList>
            <person name="Liao L."/>
            <person name="Chen B."/>
        </authorList>
    </citation>
    <scope>NUCLEOTIDE SEQUENCE [LARGE SCALE GENOMIC DNA]</scope>
    <source>
        <strain evidence="2 3">P3-3-X1</strain>
    </source>
</reference>
<organism evidence="2 3">
    <name type="scientific">Janibacter limosus</name>
    <dbReference type="NCBI Taxonomy" id="53458"/>
    <lineage>
        <taxon>Bacteria</taxon>
        <taxon>Bacillati</taxon>
        <taxon>Actinomycetota</taxon>
        <taxon>Actinomycetes</taxon>
        <taxon>Micrococcales</taxon>
        <taxon>Intrasporangiaceae</taxon>
        <taxon>Janibacter</taxon>
    </lineage>
</organism>
<dbReference type="AlphaFoldDB" id="A0A4P6MZQ4"/>
<dbReference type="EMBL" id="CP036164">
    <property type="protein sequence ID" value="QBF47520.1"/>
    <property type="molecule type" value="Genomic_DNA"/>
</dbReference>
<dbReference type="InterPro" id="IPR038595">
    <property type="entry name" value="LOR_sf"/>
</dbReference>
<sequence>MGILTTDALVMDQVRSFLSSDFGIQDLGGQPIGRIVTEGSTASRMFMGNRQLAVVDGDNTLLLRVDDIVGIGLDRFTVTDGWGQPLAQIVKEFTLFKKSLRVELATGPVLRLEGSVFDREFTVTGPGGLAATASRSWPGVAQAFLGRERYVLGFVPQVPVPEKLGTIGAVLALDMIRAKQRNNG</sequence>
<dbReference type="Gene3D" id="2.40.160.200">
    <property type="entry name" value="LURP1-related"/>
    <property type="match status" value="1"/>
</dbReference>